<reference evidence="2" key="1">
    <citation type="submission" date="2017-06" db="EMBL/GenBank/DDBJ databases">
        <title>Novel phages from South African skin metaviromes.</title>
        <authorList>
            <person name="van Zyl L.J."/>
            <person name="Abrahams Y."/>
            <person name="Stander E.A."/>
            <person name="Kirby B.M."/>
            <person name="Clavaud C."/>
            <person name="Farcet C."/>
            <person name="Breton L."/>
            <person name="Trindade M.I."/>
        </authorList>
    </citation>
    <scope>NUCLEOTIDE SEQUENCE</scope>
</reference>
<proteinExistence type="predicted"/>
<sequence>MEEMTFTELQQRMQLEKKQERNAKYASRSAEDIYNTFKSLKSNWSVVVDYDLVVVMDKTYIKATATAFSKEKNVESVAFAELSPVPILKTRNGDLKQMTEPQWTGAVQSYAGKYALQSLFAIGDQDVDQFEMSEDSLQKNQTHNPQPHQNQQPQAQPQQQPQNNQQPNFISNEQHDLIMQQLNELALLSGRDFDTVGNYYLQKYKLNNFHELLVPGLEIVVNDIQGEINKRRGN</sequence>
<dbReference type="Pfam" id="PF04404">
    <property type="entry name" value="ERF"/>
    <property type="match status" value="1"/>
</dbReference>
<gene>
    <name evidence="2" type="ORF">3S14_19</name>
</gene>
<name>A0A2H4J806_9CAUD</name>
<dbReference type="InterPro" id="IPR007499">
    <property type="entry name" value="ERF_bacteria_virus"/>
</dbReference>
<feature type="region of interest" description="Disordered" evidence="1">
    <location>
        <begin position="134"/>
        <end position="168"/>
    </location>
</feature>
<protein>
    <recommendedName>
        <fullName evidence="3">Essential recombination function protein</fullName>
    </recommendedName>
</protein>
<feature type="compositionally biased region" description="Low complexity" evidence="1">
    <location>
        <begin position="138"/>
        <end position="168"/>
    </location>
</feature>
<evidence type="ECO:0008006" key="3">
    <source>
        <dbReference type="Google" id="ProtNLM"/>
    </source>
</evidence>
<organism evidence="2">
    <name type="scientific">uncultured Caudovirales phage</name>
    <dbReference type="NCBI Taxonomy" id="2100421"/>
    <lineage>
        <taxon>Viruses</taxon>
        <taxon>Duplodnaviria</taxon>
        <taxon>Heunggongvirae</taxon>
        <taxon>Uroviricota</taxon>
        <taxon>Caudoviricetes</taxon>
        <taxon>Peduoviridae</taxon>
        <taxon>Maltschvirus</taxon>
        <taxon>Maltschvirus maltsch</taxon>
    </lineage>
</organism>
<evidence type="ECO:0000256" key="1">
    <source>
        <dbReference type="SAM" id="MobiDB-lite"/>
    </source>
</evidence>
<accession>A0A2H4J806</accession>
<dbReference type="EMBL" id="MF417874">
    <property type="protein sequence ID" value="ASN68211.1"/>
    <property type="molecule type" value="Genomic_DNA"/>
</dbReference>
<evidence type="ECO:0000313" key="2">
    <source>
        <dbReference type="EMBL" id="ASN68211.1"/>
    </source>
</evidence>